<reference evidence="4" key="2">
    <citation type="submission" date="2022-10" db="EMBL/GenBank/DDBJ databases">
        <authorList>
            <consortium name="ENA_rothamsted_submissions"/>
            <consortium name="culmorum"/>
            <person name="King R."/>
        </authorList>
    </citation>
    <scope>NUCLEOTIDE SEQUENCE</scope>
</reference>
<keyword evidence="2" id="KW-0472">Membrane</keyword>
<proteinExistence type="predicted"/>
<feature type="chain" id="PRO_5040443487" evidence="3">
    <location>
        <begin position="19"/>
        <end position="163"/>
    </location>
</feature>
<feature type="region of interest" description="Disordered" evidence="1">
    <location>
        <begin position="143"/>
        <end position="163"/>
    </location>
</feature>
<dbReference type="Proteomes" id="UP001153620">
    <property type="component" value="Chromosome 4"/>
</dbReference>
<feature type="signal peptide" evidence="3">
    <location>
        <begin position="1"/>
        <end position="18"/>
    </location>
</feature>
<sequence>MAFIFIAILSITSKYTECLKEKKVDLLLLQLPNENACEKYKKQNIFRIIYNGGSYREECRQYLKKTQTPFPEFCHVDEIILQIIEKSVLPLIDQIAQRLNKLTIFKDFVNNLLWLLFIIVVLYYLFRSPVQYLTRLLTRDSDEDNERRRQETSNRRRAYFSDF</sequence>
<feature type="compositionally biased region" description="Basic and acidic residues" evidence="1">
    <location>
        <begin position="143"/>
        <end position="154"/>
    </location>
</feature>
<evidence type="ECO:0000313" key="5">
    <source>
        <dbReference type="Proteomes" id="UP001153620"/>
    </source>
</evidence>
<evidence type="ECO:0000313" key="4">
    <source>
        <dbReference type="EMBL" id="CAG9811458.1"/>
    </source>
</evidence>
<name>A0A9N9S525_9DIPT</name>
<keyword evidence="5" id="KW-1185">Reference proteome</keyword>
<dbReference type="EMBL" id="OU895880">
    <property type="protein sequence ID" value="CAG9811458.1"/>
    <property type="molecule type" value="Genomic_DNA"/>
</dbReference>
<evidence type="ECO:0000256" key="3">
    <source>
        <dbReference type="SAM" id="SignalP"/>
    </source>
</evidence>
<dbReference type="AlphaFoldDB" id="A0A9N9S525"/>
<evidence type="ECO:0000256" key="2">
    <source>
        <dbReference type="SAM" id="Phobius"/>
    </source>
</evidence>
<reference evidence="4" key="1">
    <citation type="submission" date="2022-01" db="EMBL/GenBank/DDBJ databases">
        <authorList>
            <person name="King R."/>
        </authorList>
    </citation>
    <scope>NUCLEOTIDE SEQUENCE</scope>
</reference>
<keyword evidence="3" id="KW-0732">Signal</keyword>
<accession>A0A9N9S525</accession>
<keyword evidence="2" id="KW-1133">Transmembrane helix</keyword>
<protein>
    <submittedName>
        <fullName evidence="4">Uncharacterized protein</fullName>
    </submittedName>
</protein>
<feature type="transmembrane region" description="Helical" evidence="2">
    <location>
        <begin position="108"/>
        <end position="126"/>
    </location>
</feature>
<gene>
    <name evidence="4" type="ORF">CHIRRI_LOCUS14267</name>
</gene>
<organism evidence="4 5">
    <name type="scientific">Chironomus riparius</name>
    <dbReference type="NCBI Taxonomy" id="315576"/>
    <lineage>
        <taxon>Eukaryota</taxon>
        <taxon>Metazoa</taxon>
        <taxon>Ecdysozoa</taxon>
        <taxon>Arthropoda</taxon>
        <taxon>Hexapoda</taxon>
        <taxon>Insecta</taxon>
        <taxon>Pterygota</taxon>
        <taxon>Neoptera</taxon>
        <taxon>Endopterygota</taxon>
        <taxon>Diptera</taxon>
        <taxon>Nematocera</taxon>
        <taxon>Chironomoidea</taxon>
        <taxon>Chironomidae</taxon>
        <taxon>Chironominae</taxon>
        <taxon>Chironomus</taxon>
    </lineage>
</organism>
<evidence type="ECO:0000256" key="1">
    <source>
        <dbReference type="SAM" id="MobiDB-lite"/>
    </source>
</evidence>
<keyword evidence="2" id="KW-0812">Transmembrane</keyword>